<feature type="region of interest" description="Disordered" evidence="1">
    <location>
        <begin position="266"/>
        <end position="295"/>
    </location>
</feature>
<gene>
    <name evidence="2" type="ORF">FN846DRAFT_889666</name>
</gene>
<keyword evidence="3" id="KW-1185">Reference proteome</keyword>
<proteinExistence type="predicted"/>
<feature type="compositionally biased region" description="Polar residues" evidence="1">
    <location>
        <begin position="286"/>
        <end position="295"/>
    </location>
</feature>
<feature type="compositionally biased region" description="Low complexity" evidence="1">
    <location>
        <begin position="77"/>
        <end position="90"/>
    </location>
</feature>
<accession>A0A5J5EZ51</accession>
<evidence type="ECO:0000313" key="2">
    <source>
        <dbReference type="EMBL" id="KAA8908010.1"/>
    </source>
</evidence>
<evidence type="ECO:0000256" key="1">
    <source>
        <dbReference type="SAM" id="MobiDB-lite"/>
    </source>
</evidence>
<feature type="compositionally biased region" description="Low complexity" evidence="1">
    <location>
        <begin position="29"/>
        <end position="38"/>
    </location>
</feature>
<feature type="region of interest" description="Disordered" evidence="1">
    <location>
        <begin position="58"/>
        <end position="90"/>
    </location>
</feature>
<comment type="caution">
    <text evidence="2">The sequence shown here is derived from an EMBL/GenBank/DDBJ whole genome shotgun (WGS) entry which is preliminary data.</text>
</comment>
<feature type="region of interest" description="Disordered" evidence="1">
    <location>
        <begin position="1"/>
        <end position="38"/>
    </location>
</feature>
<dbReference type="InParanoid" id="A0A5J5EZ51"/>
<feature type="compositionally biased region" description="Polar residues" evidence="1">
    <location>
        <begin position="266"/>
        <end position="276"/>
    </location>
</feature>
<dbReference type="AlphaFoldDB" id="A0A5J5EZ51"/>
<dbReference type="EMBL" id="VXIS01000073">
    <property type="protein sequence ID" value="KAA8908010.1"/>
    <property type="molecule type" value="Genomic_DNA"/>
</dbReference>
<name>A0A5J5EZ51_9PEZI</name>
<evidence type="ECO:0000313" key="3">
    <source>
        <dbReference type="Proteomes" id="UP000326924"/>
    </source>
</evidence>
<protein>
    <submittedName>
        <fullName evidence="2">Uncharacterized protein</fullName>
    </submittedName>
</protein>
<reference evidence="2 3" key="1">
    <citation type="submission" date="2019-09" db="EMBL/GenBank/DDBJ databases">
        <title>Draft genome of the ectomycorrhizal ascomycete Sphaerosporella brunnea.</title>
        <authorList>
            <consortium name="DOE Joint Genome Institute"/>
            <person name="Benucci G.M."/>
            <person name="Marozzi G."/>
            <person name="Antonielli L."/>
            <person name="Sanchez S."/>
            <person name="Marco P."/>
            <person name="Wang X."/>
            <person name="Falini L.B."/>
            <person name="Barry K."/>
            <person name="Haridas S."/>
            <person name="Lipzen A."/>
            <person name="Labutti K."/>
            <person name="Grigoriev I.V."/>
            <person name="Murat C."/>
            <person name="Martin F."/>
            <person name="Albertini E."/>
            <person name="Donnini D."/>
            <person name="Bonito G."/>
        </authorList>
    </citation>
    <scope>NUCLEOTIDE SEQUENCE [LARGE SCALE GENOMIC DNA]</scope>
    <source>
        <strain evidence="2 3">Sb_GMNB300</strain>
    </source>
</reference>
<feature type="region of interest" description="Disordered" evidence="1">
    <location>
        <begin position="210"/>
        <end position="246"/>
    </location>
</feature>
<organism evidence="2 3">
    <name type="scientific">Sphaerosporella brunnea</name>
    <dbReference type="NCBI Taxonomy" id="1250544"/>
    <lineage>
        <taxon>Eukaryota</taxon>
        <taxon>Fungi</taxon>
        <taxon>Dikarya</taxon>
        <taxon>Ascomycota</taxon>
        <taxon>Pezizomycotina</taxon>
        <taxon>Pezizomycetes</taxon>
        <taxon>Pezizales</taxon>
        <taxon>Pyronemataceae</taxon>
        <taxon>Sphaerosporella</taxon>
    </lineage>
</organism>
<dbReference type="Proteomes" id="UP000326924">
    <property type="component" value="Unassembled WGS sequence"/>
</dbReference>
<sequence length="295" mass="31902">MTPEITNLSFLDPIPTPAAQRDSGNCADGRGSSTVSYSGTGVKWSLNAQRTVRGKTVVQDDDARSANPIQHEKQCTTDRTTTLQPTETLPPTLTSISCIPMLALLLSQQETKWATPTGPEHGDQLQATSNAFAAMPGITSNLFDTKGQELLAARPAKADRPVTLPAQNVASPASIFTQPILACFTTHPPAVSRARDRPAVLPTRHFLSPLAETPKAPSRNHHPMADTSNVIDWETNKRRPNGPALPLTLAGIRKQANYGKNISSEIRFNPNESQNPDKAPFHHTYRTSSITETTG</sequence>